<proteinExistence type="predicted"/>
<evidence type="ECO:0000313" key="1">
    <source>
        <dbReference type="EMBL" id="QER68362.1"/>
    </source>
</evidence>
<dbReference type="OrthoDB" id="2247035at2"/>
<evidence type="ECO:0000313" key="2">
    <source>
        <dbReference type="Proteomes" id="UP000325295"/>
    </source>
</evidence>
<dbReference type="KEGG" id="lnn:F0161_04800"/>
<reference evidence="1 2" key="1">
    <citation type="submission" date="2019-09" db="EMBL/GenBank/DDBJ databases">
        <title>Complete Genome Sequence of Lactobacillus nenjiangensis SH-Y15, isolated from sauerkraut.</title>
        <authorList>
            <person name="Yang H."/>
        </authorList>
    </citation>
    <scope>NUCLEOTIDE SEQUENCE [LARGE SCALE GENOMIC DNA]</scope>
    <source>
        <strain evidence="1 2">SH-Y15</strain>
    </source>
</reference>
<dbReference type="AlphaFoldDB" id="A0A5P1X369"/>
<name>A0A5P1X369_9LACO</name>
<sequence length="60" mass="6808">MIVKCTKFGSIEHDFTGEIEKVYENSVLVAIKEHDAADDMAISELNQRAIVRKSEIEIIE</sequence>
<dbReference type="Proteomes" id="UP000325295">
    <property type="component" value="Chromosome"/>
</dbReference>
<keyword evidence="2" id="KW-1185">Reference proteome</keyword>
<dbReference type="EMBL" id="CP043939">
    <property type="protein sequence ID" value="QER68362.1"/>
    <property type="molecule type" value="Genomic_DNA"/>
</dbReference>
<protein>
    <submittedName>
        <fullName evidence="1">DUF2187 domain-containing protein</fullName>
    </submittedName>
</protein>
<organism evidence="1 2">
    <name type="scientific">Paucilactobacillus nenjiangensis</name>
    <dbReference type="NCBI Taxonomy" id="1296540"/>
    <lineage>
        <taxon>Bacteria</taxon>
        <taxon>Bacillati</taxon>
        <taxon>Bacillota</taxon>
        <taxon>Bacilli</taxon>
        <taxon>Lactobacillales</taxon>
        <taxon>Lactobacillaceae</taxon>
        <taxon>Paucilactobacillus</taxon>
    </lineage>
</organism>
<accession>A0A5P1X369</accession>
<gene>
    <name evidence="1" type="ORF">F0161_04800</name>
</gene>